<dbReference type="Gene3D" id="2.40.50.100">
    <property type="match status" value="1"/>
</dbReference>
<dbReference type="InterPro" id="IPR058625">
    <property type="entry name" value="MdtA-like_BSH"/>
</dbReference>
<dbReference type="InterPro" id="IPR050739">
    <property type="entry name" value="MFP"/>
</dbReference>
<feature type="transmembrane region" description="Helical" evidence="7">
    <location>
        <begin position="21"/>
        <end position="38"/>
    </location>
</feature>
<dbReference type="RefSeq" id="WP_085758988.1">
    <property type="nucleotide sequence ID" value="NZ_CP019343.1"/>
</dbReference>
<comment type="subcellular location">
    <subcellularLocation>
        <location evidence="1">Membrane</location>
        <topology evidence="1">Single-pass membrane protein</topology>
    </subcellularLocation>
</comment>
<evidence type="ECO:0000256" key="4">
    <source>
        <dbReference type="ARBA" id="ARBA00022989"/>
    </source>
</evidence>
<sequence length="366" mass="39821">MENAGDTAVDEQPKDSPIRKITLRILSVAVVFFLWSVISDRYTPYTTEARVRGYVVPIAPQVAGEIVEINVSDNEIVEDGHILLKLDPTQYQLAVNKAQADLENAGQDLGAGMASVTAAETGLANARTEYNFVQRQSQRALSLEEKGVISKIEADKVRTALEKATLGIKNAEAKLVEEKEKLGIQGDENPRIRAALAALQKAQLDLNRTTIYAPSLGGVSNLSIDIGHYASVGQPVMTFISTNAVWVEAYMRENCLENIKKGNEVEMVLDAAPGRVFKGTIIGAGYGVDWGKTAKAGQLPSVSSPKGWLRDPQRFPVLVQFSDESSKGMRRIGGQADVVVYTEEGFIMNALGSLLIRLMSILSYLH</sequence>
<dbReference type="SUPFAM" id="SSF111369">
    <property type="entry name" value="HlyD-like secretion proteins"/>
    <property type="match status" value="1"/>
</dbReference>
<keyword evidence="6" id="KW-0175">Coiled coil</keyword>
<feature type="domain" description="p-hydroxybenzoic acid efflux pump subunit AaeA-like beta-barrel" evidence="9">
    <location>
        <begin position="246"/>
        <end position="340"/>
    </location>
</feature>
<dbReference type="Gene3D" id="2.40.30.170">
    <property type="match status" value="1"/>
</dbReference>
<comment type="similarity">
    <text evidence="2">Belongs to the membrane fusion protein (MFP) (TC 8.A.1) family.</text>
</comment>
<dbReference type="KEGG" id="osg:BST96_12270"/>
<dbReference type="PANTHER" id="PTHR30386:SF26">
    <property type="entry name" value="TRANSPORT PROTEIN COMB"/>
    <property type="match status" value="1"/>
</dbReference>
<dbReference type="Pfam" id="PF25917">
    <property type="entry name" value="BSH_RND"/>
    <property type="match status" value="1"/>
</dbReference>
<dbReference type="PANTHER" id="PTHR30386">
    <property type="entry name" value="MEMBRANE FUSION SUBUNIT OF EMRAB-TOLC MULTIDRUG EFFLUX PUMP"/>
    <property type="match status" value="1"/>
</dbReference>
<evidence type="ECO:0000259" key="9">
    <source>
        <dbReference type="Pfam" id="PF25963"/>
    </source>
</evidence>
<name>A0A1X9NCQ2_9GAMM</name>
<organism evidence="10 11">
    <name type="scientific">Oceanicoccus sagamiensis</name>
    <dbReference type="NCBI Taxonomy" id="716816"/>
    <lineage>
        <taxon>Bacteria</taxon>
        <taxon>Pseudomonadati</taxon>
        <taxon>Pseudomonadota</taxon>
        <taxon>Gammaproteobacteria</taxon>
        <taxon>Cellvibrionales</taxon>
        <taxon>Spongiibacteraceae</taxon>
        <taxon>Oceanicoccus</taxon>
    </lineage>
</organism>
<evidence type="ECO:0000259" key="8">
    <source>
        <dbReference type="Pfam" id="PF25917"/>
    </source>
</evidence>
<evidence type="ECO:0000313" key="10">
    <source>
        <dbReference type="EMBL" id="ARN74824.1"/>
    </source>
</evidence>
<dbReference type="OrthoDB" id="286173at2"/>
<dbReference type="EMBL" id="CP019343">
    <property type="protein sequence ID" value="ARN74824.1"/>
    <property type="molecule type" value="Genomic_DNA"/>
</dbReference>
<keyword evidence="11" id="KW-1185">Reference proteome</keyword>
<reference evidence="10 11" key="1">
    <citation type="submission" date="2016-11" db="EMBL/GenBank/DDBJ databases">
        <title>Trade-off between light-utilization and light-protection in marine flavobacteria.</title>
        <authorList>
            <person name="Kumagai Y."/>
        </authorList>
    </citation>
    <scope>NUCLEOTIDE SEQUENCE [LARGE SCALE GENOMIC DNA]</scope>
    <source>
        <strain evidence="10 11">NBRC 107125</strain>
    </source>
</reference>
<gene>
    <name evidence="10" type="ORF">BST96_12270</name>
</gene>
<dbReference type="STRING" id="716816.BST96_12270"/>
<evidence type="ECO:0000256" key="5">
    <source>
        <dbReference type="ARBA" id="ARBA00023136"/>
    </source>
</evidence>
<evidence type="ECO:0000256" key="3">
    <source>
        <dbReference type="ARBA" id="ARBA00022692"/>
    </source>
</evidence>
<evidence type="ECO:0000256" key="1">
    <source>
        <dbReference type="ARBA" id="ARBA00004167"/>
    </source>
</evidence>
<protein>
    <submittedName>
        <fullName evidence="10">Uncharacterized protein</fullName>
    </submittedName>
</protein>
<evidence type="ECO:0000313" key="11">
    <source>
        <dbReference type="Proteomes" id="UP000193450"/>
    </source>
</evidence>
<keyword evidence="5 7" id="KW-0472">Membrane</keyword>
<accession>A0A1X9NCQ2</accession>
<keyword evidence="4 7" id="KW-1133">Transmembrane helix</keyword>
<evidence type="ECO:0000256" key="7">
    <source>
        <dbReference type="SAM" id="Phobius"/>
    </source>
</evidence>
<keyword evidence="3 7" id="KW-0812">Transmembrane</keyword>
<evidence type="ECO:0000256" key="2">
    <source>
        <dbReference type="ARBA" id="ARBA00009477"/>
    </source>
</evidence>
<feature type="coiled-coil region" evidence="6">
    <location>
        <begin position="154"/>
        <end position="181"/>
    </location>
</feature>
<proteinExistence type="inferred from homology"/>
<feature type="domain" description="Multidrug resistance protein MdtA-like barrel-sandwich hybrid" evidence="8">
    <location>
        <begin position="56"/>
        <end position="236"/>
    </location>
</feature>
<dbReference type="GO" id="GO:0016020">
    <property type="term" value="C:membrane"/>
    <property type="evidence" value="ECO:0007669"/>
    <property type="project" value="UniProtKB-SubCell"/>
</dbReference>
<dbReference type="Pfam" id="PF25963">
    <property type="entry name" value="Beta-barrel_AAEA"/>
    <property type="match status" value="1"/>
</dbReference>
<evidence type="ECO:0000256" key="6">
    <source>
        <dbReference type="SAM" id="Coils"/>
    </source>
</evidence>
<dbReference type="AlphaFoldDB" id="A0A1X9NCQ2"/>
<dbReference type="Gene3D" id="1.10.287.470">
    <property type="entry name" value="Helix hairpin bin"/>
    <property type="match status" value="1"/>
</dbReference>
<dbReference type="InterPro" id="IPR058634">
    <property type="entry name" value="AaeA-lik-b-barrel"/>
</dbReference>
<dbReference type="Proteomes" id="UP000193450">
    <property type="component" value="Chromosome"/>
</dbReference>